<sequence length="57" mass="6495">MEFSLDEIMAKVNAGIELSKEEEIFYLVKIMRAAKDRDDAIRIIAIADNNDPNLIID</sequence>
<comment type="caution">
    <text evidence="1">The sequence shown here is derived from an EMBL/GenBank/DDBJ whole genome shotgun (WGS) entry which is preliminary data.</text>
</comment>
<organism evidence="1 2">
    <name type="scientific">Danxiaibacter flavus</name>
    <dbReference type="NCBI Taxonomy" id="3049108"/>
    <lineage>
        <taxon>Bacteria</taxon>
        <taxon>Pseudomonadati</taxon>
        <taxon>Bacteroidota</taxon>
        <taxon>Chitinophagia</taxon>
        <taxon>Chitinophagales</taxon>
        <taxon>Chitinophagaceae</taxon>
        <taxon>Danxiaibacter</taxon>
    </lineage>
</organism>
<evidence type="ECO:0000313" key="2">
    <source>
        <dbReference type="Proteomes" id="UP001560573"/>
    </source>
</evidence>
<name>A0ABV3ZQL8_9BACT</name>
<accession>A0ABV3ZQL8</accession>
<dbReference type="RefSeq" id="WP_369332665.1">
    <property type="nucleotide sequence ID" value="NZ_JAULBC010000015.1"/>
</dbReference>
<reference evidence="1 2" key="1">
    <citation type="submission" date="2023-07" db="EMBL/GenBank/DDBJ databases">
        <authorList>
            <person name="Lian W.-H."/>
        </authorList>
    </citation>
    <scope>NUCLEOTIDE SEQUENCE [LARGE SCALE GENOMIC DNA]</scope>
    <source>
        <strain evidence="1 2">SYSU DXS3180</strain>
    </source>
</reference>
<proteinExistence type="predicted"/>
<evidence type="ECO:0000313" key="1">
    <source>
        <dbReference type="EMBL" id="MEX6691249.1"/>
    </source>
</evidence>
<keyword evidence="2" id="KW-1185">Reference proteome</keyword>
<dbReference type="EMBL" id="JAULBC010000015">
    <property type="protein sequence ID" value="MEX6691249.1"/>
    <property type="molecule type" value="Genomic_DNA"/>
</dbReference>
<dbReference type="Proteomes" id="UP001560573">
    <property type="component" value="Unassembled WGS sequence"/>
</dbReference>
<gene>
    <name evidence="1" type="ORF">QTN47_27315</name>
</gene>
<protein>
    <submittedName>
        <fullName evidence="1">Uncharacterized protein</fullName>
    </submittedName>
</protein>